<dbReference type="RefSeq" id="XP_038055894.1">
    <property type="nucleotide sequence ID" value="XM_038199966.1"/>
</dbReference>
<dbReference type="GO" id="GO:0008270">
    <property type="term" value="F:zinc ion binding"/>
    <property type="evidence" value="ECO:0007669"/>
    <property type="project" value="UniProtKB-KW"/>
</dbReference>
<dbReference type="Gene3D" id="3.30.160.60">
    <property type="entry name" value="Classic Zinc Finger"/>
    <property type="match status" value="1"/>
</dbReference>
<evidence type="ECO:0000313" key="9">
    <source>
        <dbReference type="EnsemblMetazoa" id="XP_038055894.1"/>
    </source>
</evidence>
<dbReference type="EnsemblMetazoa" id="XM_038199966.1">
    <property type="protein sequence ID" value="XP_038055894.1"/>
    <property type="gene ID" value="LOC119727890"/>
</dbReference>
<dbReference type="Gene3D" id="4.10.830.40">
    <property type="match status" value="1"/>
</dbReference>
<dbReference type="SMART" id="SM00184">
    <property type="entry name" value="RING"/>
    <property type="match status" value="2"/>
</dbReference>
<feature type="chain" id="PRO_5038031666" evidence="5">
    <location>
        <begin position="19"/>
        <end position="424"/>
    </location>
</feature>
<dbReference type="PROSITE" id="PS50157">
    <property type="entry name" value="ZINC_FINGER_C2H2_2"/>
    <property type="match status" value="1"/>
</dbReference>
<keyword evidence="2 4" id="KW-0863">Zinc-finger</keyword>
<dbReference type="InterPro" id="IPR027370">
    <property type="entry name" value="Znf-RING_euk"/>
</dbReference>
<dbReference type="InterPro" id="IPR001841">
    <property type="entry name" value="Znf_RING"/>
</dbReference>
<dbReference type="Pfam" id="PF00643">
    <property type="entry name" value="zf-B_box"/>
    <property type="match status" value="1"/>
</dbReference>
<accession>A0A913ZWK2</accession>
<dbReference type="OrthoDB" id="342730at2759"/>
<keyword evidence="10" id="KW-1185">Reference proteome</keyword>
<sequence length="424" mass="47904">MVLFISFYFRTMAGISAAGVLEKISQGHLECPICFSRFTNPKILNCLHSFCQRCLEKMMEGHSQQREITCPVCRQQMVLSEAGIAGIANNFSLMALVDEVTQQEELVKSQRSKIICEVCDEQVEAIVRCLECREYLCEACHSAHSRNKKTKNHETASIDDLHSGKVPYQSRLWNEVPKCPKHPSQDLYFFCETCTTLICAACTALDHKAPDHKFSDISKATALCKEKLDGLEREAEQHLANLRDANATAANSYTNHKVLTTEIQSAISTKADEEVAKIRKVERLLKNNLTQLFHNKDKEIEGKMVKYRERVEKMETTMESVRTVRSQANDYDLLRHQENILQNIQLATKTGTPDPVQGLTHEDIQQCKNFTDSNLEEPPSTKSTDLKKYSDLIMDTGEVIVSHPGKCTACGQNLDTKAFTNDMT</sequence>
<evidence type="ECO:0000259" key="8">
    <source>
        <dbReference type="PROSITE" id="PS50157"/>
    </source>
</evidence>
<evidence type="ECO:0000256" key="4">
    <source>
        <dbReference type="PROSITE-ProRule" id="PRU00024"/>
    </source>
</evidence>
<evidence type="ECO:0000259" key="7">
    <source>
        <dbReference type="PROSITE" id="PS50119"/>
    </source>
</evidence>
<reference evidence="9" key="1">
    <citation type="submission" date="2022-11" db="UniProtKB">
        <authorList>
            <consortium name="EnsemblMetazoa"/>
        </authorList>
    </citation>
    <scope>IDENTIFICATION</scope>
</reference>
<evidence type="ECO:0000256" key="2">
    <source>
        <dbReference type="ARBA" id="ARBA00022771"/>
    </source>
</evidence>
<keyword evidence="3" id="KW-0862">Zinc</keyword>
<dbReference type="Pfam" id="PF13445">
    <property type="entry name" value="zf-RING_UBOX"/>
    <property type="match status" value="1"/>
</dbReference>
<evidence type="ECO:0000256" key="1">
    <source>
        <dbReference type="ARBA" id="ARBA00022723"/>
    </source>
</evidence>
<dbReference type="InterPro" id="IPR000315">
    <property type="entry name" value="Znf_B-box"/>
</dbReference>
<dbReference type="PROSITE" id="PS50119">
    <property type="entry name" value="ZF_BBOX"/>
    <property type="match status" value="2"/>
</dbReference>
<dbReference type="InterPro" id="IPR047153">
    <property type="entry name" value="TRIM45/56/19-like"/>
</dbReference>
<feature type="domain" description="B box-type" evidence="7">
    <location>
        <begin position="111"/>
        <end position="158"/>
    </location>
</feature>
<evidence type="ECO:0000259" key="6">
    <source>
        <dbReference type="PROSITE" id="PS50089"/>
    </source>
</evidence>
<dbReference type="Proteomes" id="UP000887568">
    <property type="component" value="Unplaced"/>
</dbReference>
<dbReference type="SUPFAM" id="SSF57850">
    <property type="entry name" value="RING/U-box"/>
    <property type="match status" value="1"/>
</dbReference>
<dbReference type="Gene3D" id="3.30.40.10">
    <property type="entry name" value="Zinc/RING finger domain, C3HC4 (zinc finger)"/>
    <property type="match status" value="1"/>
</dbReference>
<dbReference type="InterPro" id="IPR013087">
    <property type="entry name" value="Znf_C2H2_type"/>
</dbReference>
<dbReference type="PROSITE" id="PS50089">
    <property type="entry name" value="ZF_RING_2"/>
    <property type="match status" value="1"/>
</dbReference>
<dbReference type="CDD" id="cd19757">
    <property type="entry name" value="Bbox1"/>
    <property type="match status" value="1"/>
</dbReference>
<dbReference type="PANTHER" id="PTHR25462">
    <property type="entry name" value="BONUS, ISOFORM C-RELATED"/>
    <property type="match status" value="1"/>
</dbReference>
<dbReference type="GeneID" id="119727890"/>
<dbReference type="InterPro" id="IPR013083">
    <property type="entry name" value="Znf_RING/FYVE/PHD"/>
</dbReference>
<organism evidence="9 10">
    <name type="scientific">Patiria miniata</name>
    <name type="common">Bat star</name>
    <name type="synonym">Asterina miniata</name>
    <dbReference type="NCBI Taxonomy" id="46514"/>
    <lineage>
        <taxon>Eukaryota</taxon>
        <taxon>Metazoa</taxon>
        <taxon>Echinodermata</taxon>
        <taxon>Eleutherozoa</taxon>
        <taxon>Asterozoa</taxon>
        <taxon>Asteroidea</taxon>
        <taxon>Valvatacea</taxon>
        <taxon>Valvatida</taxon>
        <taxon>Asterinidae</taxon>
        <taxon>Patiria</taxon>
    </lineage>
</organism>
<dbReference type="SUPFAM" id="SSF57845">
    <property type="entry name" value="B-box zinc-binding domain"/>
    <property type="match status" value="1"/>
</dbReference>
<keyword evidence="1" id="KW-0479">Metal-binding</keyword>
<dbReference type="PROSITE" id="PS00518">
    <property type="entry name" value="ZF_RING_1"/>
    <property type="match status" value="1"/>
</dbReference>
<feature type="domain" description="B box-type" evidence="7">
    <location>
        <begin position="174"/>
        <end position="217"/>
    </location>
</feature>
<dbReference type="SMART" id="SM00336">
    <property type="entry name" value="BBOX"/>
    <property type="match status" value="2"/>
</dbReference>
<feature type="domain" description="RING-type" evidence="6">
    <location>
        <begin position="31"/>
        <end position="74"/>
    </location>
</feature>
<dbReference type="OMA" id="MTERCIN"/>
<dbReference type="GO" id="GO:0005654">
    <property type="term" value="C:nucleoplasm"/>
    <property type="evidence" value="ECO:0007669"/>
    <property type="project" value="TreeGrafter"/>
</dbReference>
<dbReference type="InterPro" id="IPR017907">
    <property type="entry name" value="Znf_RING_CS"/>
</dbReference>
<keyword evidence="5" id="KW-0732">Signal</keyword>
<dbReference type="PANTHER" id="PTHR25462:SF296">
    <property type="entry name" value="MEIOTIC P26, ISOFORM F"/>
    <property type="match status" value="1"/>
</dbReference>
<evidence type="ECO:0000256" key="5">
    <source>
        <dbReference type="SAM" id="SignalP"/>
    </source>
</evidence>
<feature type="domain" description="C2H2-type" evidence="8">
    <location>
        <begin position="135"/>
        <end position="167"/>
    </location>
</feature>
<evidence type="ECO:0000256" key="3">
    <source>
        <dbReference type="ARBA" id="ARBA00022833"/>
    </source>
</evidence>
<evidence type="ECO:0000313" key="10">
    <source>
        <dbReference type="Proteomes" id="UP000887568"/>
    </source>
</evidence>
<dbReference type="AlphaFoldDB" id="A0A913ZWK2"/>
<name>A0A913ZWK2_PATMI</name>
<dbReference type="GO" id="GO:0061630">
    <property type="term" value="F:ubiquitin protein ligase activity"/>
    <property type="evidence" value="ECO:0007669"/>
    <property type="project" value="TreeGrafter"/>
</dbReference>
<feature type="signal peptide" evidence="5">
    <location>
        <begin position="1"/>
        <end position="18"/>
    </location>
</feature>
<proteinExistence type="predicted"/>
<protein>
    <submittedName>
        <fullName evidence="9">Uncharacterized protein</fullName>
    </submittedName>
</protein>